<feature type="region of interest" description="Disordered" evidence="1">
    <location>
        <begin position="1"/>
        <end position="29"/>
    </location>
</feature>
<feature type="compositionally biased region" description="Polar residues" evidence="1">
    <location>
        <begin position="52"/>
        <end position="63"/>
    </location>
</feature>
<gene>
    <name evidence="3" type="ORF">HPB51_002983</name>
</gene>
<organism evidence="3 4">
    <name type="scientific">Rhipicephalus microplus</name>
    <name type="common">Cattle tick</name>
    <name type="synonym">Boophilus microplus</name>
    <dbReference type="NCBI Taxonomy" id="6941"/>
    <lineage>
        <taxon>Eukaryota</taxon>
        <taxon>Metazoa</taxon>
        <taxon>Ecdysozoa</taxon>
        <taxon>Arthropoda</taxon>
        <taxon>Chelicerata</taxon>
        <taxon>Arachnida</taxon>
        <taxon>Acari</taxon>
        <taxon>Parasitiformes</taxon>
        <taxon>Ixodida</taxon>
        <taxon>Ixodoidea</taxon>
        <taxon>Ixodidae</taxon>
        <taxon>Rhipicephalinae</taxon>
        <taxon>Rhipicephalus</taxon>
        <taxon>Boophilus</taxon>
    </lineage>
</organism>
<dbReference type="Proteomes" id="UP000821866">
    <property type="component" value="Chromosome 2"/>
</dbReference>
<reference evidence="3" key="1">
    <citation type="journal article" date="2020" name="Cell">
        <title>Large-Scale Comparative Analyses of Tick Genomes Elucidate Their Genetic Diversity and Vector Capacities.</title>
        <authorList>
            <consortium name="Tick Genome and Microbiome Consortium (TIGMIC)"/>
            <person name="Jia N."/>
            <person name="Wang J."/>
            <person name="Shi W."/>
            <person name="Du L."/>
            <person name="Sun Y."/>
            <person name="Zhan W."/>
            <person name="Jiang J.F."/>
            <person name="Wang Q."/>
            <person name="Zhang B."/>
            <person name="Ji P."/>
            <person name="Bell-Sakyi L."/>
            <person name="Cui X.M."/>
            <person name="Yuan T.T."/>
            <person name="Jiang B.G."/>
            <person name="Yang W.F."/>
            <person name="Lam T.T."/>
            <person name="Chang Q.C."/>
            <person name="Ding S.J."/>
            <person name="Wang X.J."/>
            <person name="Zhu J.G."/>
            <person name="Ruan X.D."/>
            <person name="Zhao L."/>
            <person name="Wei J.T."/>
            <person name="Ye R.Z."/>
            <person name="Que T.C."/>
            <person name="Du C.H."/>
            <person name="Zhou Y.H."/>
            <person name="Cheng J.X."/>
            <person name="Dai P.F."/>
            <person name="Guo W.B."/>
            <person name="Han X.H."/>
            <person name="Huang E.J."/>
            <person name="Li L.F."/>
            <person name="Wei W."/>
            <person name="Gao Y.C."/>
            <person name="Liu J.Z."/>
            <person name="Shao H.Z."/>
            <person name="Wang X."/>
            <person name="Wang C.C."/>
            <person name="Yang T.C."/>
            <person name="Huo Q.B."/>
            <person name="Li W."/>
            <person name="Chen H.Y."/>
            <person name="Chen S.E."/>
            <person name="Zhou L.G."/>
            <person name="Ni X.B."/>
            <person name="Tian J.H."/>
            <person name="Sheng Y."/>
            <person name="Liu T."/>
            <person name="Pan Y.S."/>
            <person name="Xia L.Y."/>
            <person name="Li J."/>
            <person name="Zhao F."/>
            <person name="Cao W.C."/>
        </authorList>
    </citation>
    <scope>NUCLEOTIDE SEQUENCE</scope>
    <source>
        <strain evidence="3">Rmic-2018</strain>
    </source>
</reference>
<feature type="region of interest" description="Disordered" evidence="1">
    <location>
        <begin position="51"/>
        <end position="70"/>
    </location>
</feature>
<protein>
    <recommendedName>
        <fullName evidence="5">Transmembrane protein</fullName>
    </recommendedName>
</protein>
<evidence type="ECO:0000313" key="3">
    <source>
        <dbReference type="EMBL" id="KAH8032829.1"/>
    </source>
</evidence>
<dbReference type="EMBL" id="JABSTU010000004">
    <property type="protein sequence ID" value="KAH8032829.1"/>
    <property type="molecule type" value="Genomic_DNA"/>
</dbReference>
<evidence type="ECO:0000256" key="1">
    <source>
        <dbReference type="SAM" id="MobiDB-lite"/>
    </source>
</evidence>
<keyword evidence="4" id="KW-1185">Reference proteome</keyword>
<accession>A0A9J6EFD1</accession>
<proteinExistence type="predicted"/>
<dbReference type="AlphaFoldDB" id="A0A9J6EFD1"/>
<evidence type="ECO:0008006" key="5">
    <source>
        <dbReference type="Google" id="ProtNLM"/>
    </source>
</evidence>
<sequence length="214" mass="23239">MRSPTTSPLESSESTRSMGYHPSDEDSTSTVIACPSELLAHMPAVLRAPDFTATSNNAPPNTQHRSRGQESLLIQEPGASLAHEPEDSKTSTLRYFLIGILLSGLVFTAVLATVNARGGALAAYDLLPEEEQRPGLHKSRFADDAPKDVLDQELLVVAPSISQQLQPLVMEPTNRNKTINELENNAQLRSAALKKQAQDLDQLEPAAAEKYVNK</sequence>
<feature type="compositionally biased region" description="Low complexity" evidence="1">
    <location>
        <begin position="1"/>
        <end position="17"/>
    </location>
</feature>
<keyword evidence="2" id="KW-0812">Transmembrane</keyword>
<evidence type="ECO:0000313" key="4">
    <source>
        <dbReference type="Proteomes" id="UP000821866"/>
    </source>
</evidence>
<reference evidence="3" key="2">
    <citation type="submission" date="2021-09" db="EMBL/GenBank/DDBJ databases">
        <authorList>
            <person name="Jia N."/>
            <person name="Wang J."/>
            <person name="Shi W."/>
            <person name="Du L."/>
            <person name="Sun Y."/>
            <person name="Zhan W."/>
            <person name="Jiang J."/>
            <person name="Wang Q."/>
            <person name="Zhang B."/>
            <person name="Ji P."/>
            <person name="Sakyi L.B."/>
            <person name="Cui X."/>
            <person name="Yuan T."/>
            <person name="Jiang B."/>
            <person name="Yang W."/>
            <person name="Lam T.T.-Y."/>
            <person name="Chang Q."/>
            <person name="Ding S."/>
            <person name="Wang X."/>
            <person name="Zhu J."/>
            <person name="Ruan X."/>
            <person name="Zhao L."/>
            <person name="Wei J."/>
            <person name="Que T."/>
            <person name="Du C."/>
            <person name="Cheng J."/>
            <person name="Dai P."/>
            <person name="Han X."/>
            <person name="Huang E."/>
            <person name="Gao Y."/>
            <person name="Liu J."/>
            <person name="Shao H."/>
            <person name="Ye R."/>
            <person name="Li L."/>
            <person name="Wei W."/>
            <person name="Wang X."/>
            <person name="Wang C."/>
            <person name="Huo Q."/>
            <person name="Li W."/>
            <person name="Guo W."/>
            <person name="Chen H."/>
            <person name="Chen S."/>
            <person name="Zhou L."/>
            <person name="Zhou L."/>
            <person name="Ni X."/>
            <person name="Tian J."/>
            <person name="Zhou Y."/>
            <person name="Sheng Y."/>
            <person name="Liu T."/>
            <person name="Pan Y."/>
            <person name="Xia L."/>
            <person name="Li J."/>
            <person name="Zhao F."/>
            <person name="Cao W."/>
        </authorList>
    </citation>
    <scope>NUCLEOTIDE SEQUENCE</scope>
    <source>
        <strain evidence="3">Rmic-2018</strain>
        <tissue evidence="3">Larvae</tissue>
    </source>
</reference>
<keyword evidence="2" id="KW-1133">Transmembrane helix</keyword>
<name>A0A9J6EFD1_RHIMP</name>
<comment type="caution">
    <text evidence="3">The sequence shown here is derived from an EMBL/GenBank/DDBJ whole genome shotgun (WGS) entry which is preliminary data.</text>
</comment>
<feature type="transmembrane region" description="Helical" evidence="2">
    <location>
        <begin position="95"/>
        <end position="114"/>
    </location>
</feature>
<evidence type="ECO:0000256" key="2">
    <source>
        <dbReference type="SAM" id="Phobius"/>
    </source>
</evidence>
<keyword evidence="2" id="KW-0472">Membrane</keyword>